<feature type="transmembrane region" description="Helical" evidence="12">
    <location>
        <begin position="180"/>
        <end position="200"/>
    </location>
</feature>
<dbReference type="PANTHER" id="PTHR45829">
    <property type="entry name" value="MITOCHONDRIAL CARRIER PROTEIN RIM2"/>
    <property type="match status" value="1"/>
</dbReference>
<evidence type="ECO:0000256" key="12">
    <source>
        <dbReference type="SAM" id="Phobius"/>
    </source>
</evidence>
<feature type="compositionally biased region" description="Polar residues" evidence="11">
    <location>
        <begin position="35"/>
        <end position="44"/>
    </location>
</feature>
<evidence type="ECO:0000256" key="2">
    <source>
        <dbReference type="ARBA" id="ARBA00022448"/>
    </source>
</evidence>
<dbReference type="Gene3D" id="1.50.40.10">
    <property type="entry name" value="Mitochondrial carrier domain"/>
    <property type="match status" value="1"/>
</dbReference>
<feature type="compositionally biased region" description="Low complexity" evidence="11">
    <location>
        <begin position="13"/>
        <end position="25"/>
    </location>
</feature>
<feature type="repeat" description="Solcar" evidence="9">
    <location>
        <begin position="70"/>
        <end position="167"/>
    </location>
</feature>
<keyword evidence="3 9" id="KW-0812">Transmembrane</keyword>
<gene>
    <name evidence="13" type="ORF">H103_01228</name>
</gene>
<keyword evidence="7" id="KW-0496">Mitochondrion</keyword>
<dbReference type="SUPFAM" id="SSF103506">
    <property type="entry name" value="Mitochondrial carrier"/>
    <property type="match status" value="1"/>
</dbReference>
<evidence type="ECO:0000256" key="3">
    <source>
        <dbReference type="ARBA" id="ARBA00022692"/>
    </source>
</evidence>
<evidence type="ECO:0000256" key="10">
    <source>
        <dbReference type="RuleBase" id="RU000488"/>
    </source>
</evidence>
<sequence>MSLDRTKPAETFTTHSSTQQQQQQQQHHHHQQHSNADSQTSTIPQLHPGAQPPPNSSLLARLQVYSTRIPQSYVTPFCGAGAGVASGIITCPLDVIKTKLQAQGGFLRRNGKLVQTEALYKGMIGTGRTIWRDEGLRGLYKGLGPMLLGYLPTWAVYLTIYDRARDYFYSRTENWWLARTYASLTAGACSTIATNPIWVIKTRLMSQSIRPSNDGFHAPWYYKNTLDAARKMYASEGIRAFYSGLTPALLGLSHVAIQFPLYEYFKLAFTGFMMGEHPDAGNPHWVGIGAATFLSKICASTATYPHEVLRTRLQTQQRISPAPSPEGISFRVSEETYRSATGVGAASSDGMPNRPRYRGVIRTFQTILKEEGWRAFYAGIGTNLFRAVPSAMTTMLTYEYLRNIIHWGQHEGELILASSVENQHL</sequence>
<keyword evidence="6 12" id="KW-1133">Transmembrane helix</keyword>
<dbReference type="AlphaFoldDB" id="A0A022WD96"/>
<dbReference type="Pfam" id="PF00153">
    <property type="entry name" value="Mito_carr"/>
    <property type="match status" value="3"/>
</dbReference>
<dbReference type="PANTHER" id="PTHR45829:SF1">
    <property type="entry name" value="CARRIER PROTEIN, PUTATIVE (AFU_ORTHOLOGUE AFUA_4G06780)-RELATED"/>
    <property type="match status" value="1"/>
</dbReference>
<dbReference type="GO" id="GO:1990519">
    <property type="term" value="P:pyrimidine nucleotide import into mitochondrion"/>
    <property type="evidence" value="ECO:0007669"/>
    <property type="project" value="TreeGrafter"/>
</dbReference>
<evidence type="ECO:0000256" key="8">
    <source>
        <dbReference type="ARBA" id="ARBA00023136"/>
    </source>
</evidence>
<comment type="subcellular location">
    <subcellularLocation>
        <location evidence="1">Mitochondrion inner membrane</location>
        <topology evidence="1">Multi-pass membrane protein</topology>
    </subcellularLocation>
</comment>
<dbReference type="GO" id="GO:0015218">
    <property type="term" value="F:pyrimidine nucleotide transmembrane transporter activity"/>
    <property type="evidence" value="ECO:0007669"/>
    <property type="project" value="InterPro"/>
</dbReference>
<reference evidence="13" key="1">
    <citation type="submission" date="2014-02" db="EMBL/GenBank/DDBJ databases">
        <title>The Genome Sequence of Trichophyton rubrum (morphotype fischeri) CBS 288.86.</title>
        <authorList>
            <consortium name="The Broad Institute Genomics Platform"/>
            <person name="Cuomo C.A."/>
            <person name="White T.C."/>
            <person name="Graser Y."/>
            <person name="Martinez-Rossi N."/>
            <person name="Heitman J."/>
            <person name="Young S.K."/>
            <person name="Zeng Q."/>
            <person name="Gargeya S."/>
            <person name="Abouelleil A."/>
            <person name="Alvarado L."/>
            <person name="Chapman S.B."/>
            <person name="Gainer-Dewar J."/>
            <person name="Goldberg J."/>
            <person name="Griggs A."/>
            <person name="Gujja S."/>
            <person name="Hansen M."/>
            <person name="Howarth C."/>
            <person name="Imamovic A."/>
            <person name="Larimer J."/>
            <person name="Martinez D."/>
            <person name="Murphy C."/>
            <person name="Pearson M.D."/>
            <person name="Persinoti G."/>
            <person name="Poon T."/>
            <person name="Priest M."/>
            <person name="Roberts A.D."/>
            <person name="Saif S."/>
            <person name="Shea T.D."/>
            <person name="Sykes S.N."/>
            <person name="Wortman J."/>
            <person name="Nusbaum C."/>
            <person name="Birren B."/>
        </authorList>
    </citation>
    <scope>NUCLEOTIDE SEQUENCE [LARGE SCALE GENOMIC DNA]</scope>
    <source>
        <strain evidence="13">CBS 288.86</strain>
    </source>
</reference>
<evidence type="ECO:0000256" key="6">
    <source>
        <dbReference type="ARBA" id="ARBA00022989"/>
    </source>
</evidence>
<accession>A0A022WD96</accession>
<dbReference type="InterPro" id="IPR023395">
    <property type="entry name" value="MCP_dom_sf"/>
</dbReference>
<dbReference type="HOGENOM" id="CLU_015166_6_1_1"/>
<dbReference type="EMBL" id="KK207721">
    <property type="protein sequence ID" value="EZF56375.1"/>
    <property type="molecule type" value="Genomic_DNA"/>
</dbReference>
<comment type="similarity">
    <text evidence="10">Belongs to the mitochondrial carrier (TC 2.A.29) family.</text>
</comment>
<evidence type="ECO:0000256" key="5">
    <source>
        <dbReference type="ARBA" id="ARBA00022792"/>
    </source>
</evidence>
<keyword evidence="5" id="KW-0999">Mitochondrion inner membrane</keyword>
<evidence type="ECO:0000256" key="9">
    <source>
        <dbReference type="PROSITE-ProRule" id="PRU00282"/>
    </source>
</evidence>
<feature type="transmembrane region" description="Helical" evidence="12">
    <location>
        <begin position="240"/>
        <end position="265"/>
    </location>
</feature>
<organism evidence="13">
    <name type="scientific">Trichophyton rubrum CBS 288.86</name>
    <dbReference type="NCBI Taxonomy" id="1215330"/>
    <lineage>
        <taxon>Eukaryota</taxon>
        <taxon>Fungi</taxon>
        <taxon>Dikarya</taxon>
        <taxon>Ascomycota</taxon>
        <taxon>Pezizomycotina</taxon>
        <taxon>Eurotiomycetes</taxon>
        <taxon>Eurotiomycetidae</taxon>
        <taxon>Onygenales</taxon>
        <taxon>Arthrodermataceae</taxon>
        <taxon>Trichophyton</taxon>
    </lineage>
</organism>
<keyword evidence="4" id="KW-0677">Repeat</keyword>
<evidence type="ECO:0000313" key="13">
    <source>
        <dbReference type="EMBL" id="EZF56375.1"/>
    </source>
</evidence>
<dbReference type="PROSITE" id="PS50920">
    <property type="entry name" value="SOLCAR"/>
    <property type="match status" value="3"/>
</dbReference>
<name>A0A022WD96_TRIRU</name>
<keyword evidence="8 9" id="KW-0472">Membrane</keyword>
<proteinExistence type="inferred from homology"/>
<dbReference type="InterPro" id="IPR049562">
    <property type="entry name" value="SLC25A33/36-like"/>
</dbReference>
<evidence type="ECO:0000256" key="4">
    <source>
        <dbReference type="ARBA" id="ARBA00022737"/>
    </source>
</evidence>
<dbReference type="Proteomes" id="UP000023758">
    <property type="component" value="Unassembled WGS sequence"/>
</dbReference>
<evidence type="ECO:0000256" key="1">
    <source>
        <dbReference type="ARBA" id="ARBA00004448"/>
    </source>
</evidence>
<protein>
    <submittedName>
        <fullName evidence="13">Uncharacterized protein</fullName>
    </submittedName>
</protein>
<evidence type="ECO:0000256" key="7">
    <source>
        <dbReference type="ARBA" id="ARBA00023128"/>
    </source>
</evidence>
<feature type="repeat" description="Solcar" evidence="9">
    <location>
        <begin position="283"/>
        <end position="404"/>
    </location>
</feature>
<dbReference type="InterPro" id="IPR002067">
    <property type="entry name" value="MCP"/>
</dbReference>
<dbReference type="GO" id="GO:0005743">
    <property type="term" value="C:mitochondrial inner membrane"/>
    <property type="evidence" value="ECO:0007669"/>
    <property type="project" value="UniProtKB-SubCell"/>
</dbReference>
<feature type="transmembrane region" description="Helical" evidence="12">
    <location>
        <begin position="138"/>
        <end position="160"/>
    </location>
</feature>
<evidence type="ECO:0000256" key="11">
    <source>
        <dbReference type="SAM" id="MobiDB-lite"/>
    </source>
</evidence>
<dbReference type="OrthoDB" id="10266426at2759"/>
<keyword evidence="2 10" id="KW-0813">Transport</keyword>
<dbReference type="PRINTS" id="PR00926">
    <property type="entry name" value="MITOCARRIER"/>
</dbReference>
<feature type="repeat" description="Solcar" evidence="9">
    <location>
        <begin position="174"/>
        <end position="268"/>
    </location>
</feature>
<feature type="region of interest" description="Disordered" evidence="11">
    <location>
        <begin position="1"/>
        <end position="57"/>
    </location>
</feature>
<dbReference type="InterPro" id="IPR018108">
    <property type="entry name" value="MCP_transmembrane"/>
</dbReference>